<feature type="domain" description="Response regulatory" evidence="2">
    <location>
        <begin position="6"/>
        <end position="120"/>
    </location>
</feature>
<evidence type="ECO:0000313" key="4">
    <source>
        <dbReference type="EMBL" id="RJG25149.1"/>
    </source>
</evidence>
<evidence type="ECO:0000259" key="2">
    <source>
        <dbReference type="PROSITE" id="PS50110"/>
    </source>
</evidence>
<dbReference type="Pfam" id="PF00072">
    <property type="entry name" value="Response_reg"/>
    <property type="match status" value="1"/>
</dbReference>
<gene>
    <name evidence="4" type="ORF">DQX05_06680</name>
</gene>
<dbReference type="RefSeq" id="WP_119792019.1">
    <property type="nucleotide sequence ID" value="NZ_QYZD01000004.1"/>
</dbReference>
<sequence length="243" mass="27984">MMPPIRTLVVDDERHSRDELIYLLKQHSTIEIVGVADSGEQAVLRAMQLQPDVIFLDVAMPIMSGIEAAKAIANMKDVPRLVFVTANRQFGAEAFRLEAFDYLLKPLDKEHLADTVRRLEKWTCPPSVPAPPRIGSKLAVEVEQEIIYINPKEIIFITHKNGVTRIVTITREYQMKTPLKELESRMRHHSFIRIHKSHIVNFHFAKRLIPWFNGAYQLELSGADEFLSVSRNYVKAFRRALEL</sequence>
<feature type="domain" description="HTH LytTR-type" evidence="3">
    <location>
        <begin position="138"/>
        <end position="243"/>
    </location>
</feature>
<dbReference type="InterPro" id="IPR046947">
    <property type="entry name" value="LytR-like"/>
</dbReference>
<accession>A0A3A3GPT6</accession>
<dbReference type="InterPro" id="IPR001789">
    <property type="entry name" value="Sig_transdc_resp-reg_receiver"/>
</dbReference>
<evidence type="ECO:0000313" key="5">
    <source>
        <dbReference type="Proteomes" id="UP000266177"/>
    </source>
</evidence>
<dbReference type="AlphaFoldDB" id="A0A3A3GPT6"/>
<dbReference type="InterPro" id="IPR011006">
    <property type="entry name" value="CheY-like_superfamily"/>
</dbReference>
<dbReference type="Gene3D" id="3.40.50.2300">
    <property type="match status" value="1"/>
</dbReference>
<dbReference type="InterPro" id="IPR007492">
    <property type="entry name" value="LytTR_DNA-bd_dom"/>
</dbReference>
<dbReference type="OrthoDB" id="9809318at2"/>
<dbReference type="GO" id="GO:0000156">
    <property type="term" value="F:phosphorelay response regulator activity"/>
    <property type="evidence" value="ECO:0007669"/>
    <property type="project" value="InterPro"/>
</dbReference>
<dbReference type="SMART" id="SM00448">
    <property type="entry name" value="REC"/>
    <property type="match status" value="1"/>
</dbReference>
<dbReference type="Gene3D" id="2.40.50.1020">
    <property type="entry name" value="LytTr DNA-binding domain"/>
    <property type="match status" value="1"/>
</dbReference>
<dbReference type="PANTHER" id="PTHR37299:SF1">
    <property type="entry name" value="STAGE 0 SPORULATION PROTEIN A HOMOLOG"/>
    <property type="match status" value="1"/>
</dbReference>
<reference evidence="4 5" key="1">
    <citation type="submission" date="2018-09" db="EMBL/GenBank/DDBJ databases">
        <title>Paenibacillus SK2017-BO5.</title>
        <authorList>
            <person name="Piskunova J.V."/>
            <person name="Dubiley S.A."/>
            <person name="Severinov K.V."/>
        </authorList>
    </citation>
    <scope>NUCLEOTIDE SEQUENCE [LARGE SCALE GENOMIC DNA]</scope>
    <source>
        <strain evidence="4 5">BO5</strain>
    </source>
</reference>
<proteinExistence type="predicted"/>
<feature type="modified residue" description="4-aspartylphosphate" evidence="1">
    <location>
        <position position="57"/>
    </location>
</feature>
<evidence type="ECO:0000259" key="3">
    <source>
        <dbReference type="PROSITE" id="PS50930"/>
    </source>
</evidence>
<dbReference type="SMART" id="SM00850">
    <property type="entry name" value="LytTR"/>
    <property type="match status" value="1"/>
</dbReference>
<dbReference type="PROSITE" id="PS50930">
    <property type="entry name" value="HTH_LYTTR"/>
    <property type="match status" value="1"/>
</dbReference>
<dbReference type="GO" id="GO:0003677">
    <property type="term" value="F:DNA binding"/>
    <property type="evidence" value="ECO:0007669"/>
    <property type="project" value="UniProtKB-KW"/>
</dbReference>
<keyword evidence="1" id="KW-0597">Phosphoprotein</keyword>
<organism evidence="4 5">
    <name type="scientific">Paenibacillus thiaminolyticus</name>
    <name type="common">Bacillus thiaminolyticus</name>
    <dbReference type="NCBI Taxonomy" id="49283"/>
    <lineage>
        <taxon>Bacteria</taxon>
        <taxon>Bacillati</taxon>
        <taxon>Bacillota</taxon>
        <taxon>Bacilli</taxon>
        <taxon>Bacillales</taxon>
        <taxon>Paenibacillaceae</taxon>
        <taxon>Paenibacillus</taxon>
    </lineage>
</organism>
<dbReference type="SUPFAM" id="SSF52172">
    <property type="entry name" value="CheY-like"/>
    <property type="match status" value="1"/>
</dbReference>
<keyword evidence="4" id="KW-0238">DNA-binding</keyword>
<dbReference type="PANTHER" id="PTHR37299">
    <property type="entry name" value="TRANSCRIPTIONAL REGULATOR-RELATED"/>
    <property type="match status" value="1"/>
</dbReference>
<evidence type="ECO:0000256" key="1">
    <source>
        <dbReference type="PROSITE-ProRule" id="PRU00169"/>
    </source>
</evidence>
<dbReference type="PROSITE" id="PS50110">
    <property type="entry name" value="RESPONSE_REGULATORY"/>
    <property type="match status" value="1"/>
</dbReference>
<dbReference type="Proteomes" id="UP000266177">
    <property type="component" value="Unassembled WGS sequence"/>
</dbReference>
<name>A0A3A3GPT6_PANTH</name>
<protein>
    <submittedName>
        <fullName evidence="4">DNA-binding response regulator</fullName>
    </submittedName>
</protein>
<comment type="caution">
    <text evidence="4">The sequence shown here is derived from an EMBL/GenBank/DDBJ whole genome shotgun (WGS) entry which is preliminary data.</text>
</comment>
<dbReference type="Pfam" id="PF04397">
    <property type="entry name" value="LytTR"/>
    <property type="match status" value="1"/>
</dbReference>
<dbReference type="EMBL" id="QYZD01000004">
    <property type="protein sequence ID" value="RJG25149.1"/>
    <property type="molecule type" value="Genomic_DNA"/>
</dbReference>